<dbReference type="Proteomes" id="UP000320876">
    <property type="component" value="Unassembled WGS sequence"/>
</dbReference>
<accession>A0A542DKR3</accession>
<evidence type="ECO:0000313" key="2">
    <source>
        <dbReference type="EMBL" id="TQJ03692.1"/>
    </source>
</evidence>
<sequence length="256" mass="26997">MTAAGGHDDVRQRLDRAPVLLLDFDGPVCAVFTGVPDETVAGHLRTVLADGGHTDLPNHVATATDPFDVLRHAATLGTEEARYVEAAFTAHEVDAITTAAPTPGAEQLMRHWHDSGRPLAIVSNNSEAAVSAYLDLHDLRPAVDYIAARASPDPALLKPSTHLLNRAMTAFDVAPDDCALLGDSVTDIEAAHAAGVAALGYANKPGKRAKLAEAGADAVTETLSDPGDRSRDSSPVQYSTPYQWAVSPARGVRRTR</sequence>
<keyword evidence="2" id="KW-0378">Hydrolase</keyword>
<dbReference type="InterPro" id="IPR023214">
    <property type="entry name" value="HAD_sf"/>
</dbReference>
<reference evidence="2 3" key="1">
    <citation type="submission" date="2019-06" db="EMBL/GenBank/DDBJ databases">
        <title>Sequencing the genomes of 1000 actinobacteria strains.</title>
        <authorList>
            <person name="Klenk H.-P."/>
        </authorList>
    </citation>
    <scope>NUCLEOTIDE SEQUENCE [LARGE SCALE GENOMIC DNA]</scope>
    <source>
        <strain evidence="2 3">DSM 45679</strain>
    </source>
</reference>
<dbReference type="AlphaFoldDB" id="A0A542DKR3"/>
<name>A0A542DKR3_AMYCI</name>
<evidence type="ECO:0000256" key="1">
    <source>
        <dbReference type="SAM" id="MobiDB-lite"/>
    </source>
</evidence>
<dbReference type="GO" id="GO:0008967">
    <property type="term" value="F:phosphoglycolate phosphatase activity"/>
    <property type="evidence" value="ECO:0007669"/>
    <property type="project" value="TreeGrafter"/>
</dbReference>
<gene>
    <name evidence="2" type="ORF">FB471_3459</name>
</gene>
<dbReference type="InterPro" id="IPR036412">
    <property type="entry name" value="HAD-like_sf"/>
</dbReference>
<dbReference type="EMBL" id="VFML01000001">
    <property type="protein sequence ID" value="TQJ03692.1"/>
    <property type="molecule type" value="Genomic_DNA"/>
</dbReference>
<keyword evidence="3" id="KW-1185">Reference proteome</keyword>
<comment type="caution">
    <text evidence="2">The sequence shown here is derived from an EMBL/GenBank/DDBJ whole genome shotgun (WGS) entry which is preliminary data.</text>
</comment>
<dbReference type="InterPro" id="IPR050155">
    <property type="entry name" value="HAD-like_hydrolase_sf"/>
</dbReference>
<dbReference type="GO" id="GO:0006281">
    <property type="term" value="P:DNA repair"/>
    <property type="evidence" value="ECO:0007669"/>
    <property type="project" value="TreeGrafter"/>
</dbReference>
<dbReference type="PANTHER" id="PTHR43434">
    <property type="entry name" value="PHOSPHOGLYCOLATE PHOSPHATASE"/>
    <property type="match status" value="1"/>
</dbReference>
<proteinExistence type="predicted"/>
<dbReference type="Pfam" id="PF00702">
    <property type="entry name" value="Hydrolase"/>
    <property type="match status" value="1"/>
</dbReference>
<dbReference type="OrthoDB" id="4547358at2"/>
<feature type="region of interest" description="Disordered" evidence="1">
    <location>
        <begin position="213"/>
        <end position="256"/>
    </location>
</feature>
<organism evidence="2 3">
    <name type="scientific">Amycolatopsis cihanbeyliensis</name>
    <dbReference type="NCBI Taxonomy" id="1128664"/>
    <lineage>
        <taxon>Bacteria</taxon>
        <taxon>Bacillati</taxon>
        <taxon>Actinomycetota</taxon>
        <taxon>Actinomycetes</taxon>
        <taxon>Pseudonocardiales</taxon>
        <taxon>Pseudonocardiaceae</taxon>
        <taxon>Amycolatopsis</taxon>
    </lineage>
</organism>
<dbReference type="GO" id="GO:0005829">
    <property type="term" value="C:cytosol"/>
    <property type="evidence" value="ECO:0007669"/>
    <property type="project" value="TreeGrafter"/>
</dbReference>
<evidence type="ECO:0000313" key="3">
    <source>
        <dbReference type="Proteomes" id="UP000320876"/>
    </source>
</evidence>
<dbReference type="SUPFAM" id="SSF56784">
    <property type="entry name" value="HAD-like"/>
    <property type="match status" value="1"/>
</dbReference>
<dbReference type="RefSeq" id="WP_141999475.1">
    <property type="nucleotide sequence ID" value="NZ_VFML01000001.1"/>
</dbReference>
<dbReference type="PANTHER" id="PTHR43434:SF1">
    <property type="entry name" value="PHOSPHOGLYCOLATE PHOSPHATASE"/>
    <property type="match status" value="1"/>
</dbReference>
<dbReference type="Gene3D" id="3.40.50.1000">
    <property type="entry name" value="HAD superfamily/HAD-like"/>
    <property type="match status" value="1"/>
</dbReference>
<protein>
    <submittedName>
        <fullName evidence="2">HAD superfamily hydrolase (TIGR01509 family)</fullName>
    </submittedName>
</protein>